<evidence type="ECO:0000313" key="9">
    <source>
        <dbReference type="Proteomes" id="UP000440732"/>
    </source>
</evidence>
<dbReference type="EMBL" id="QXFZ01004501">
    <property type="protein sequence ID" value="KAE9064042.1"/>
    <property type="molecule type" value="Genomic_DNA"/>
</dbReference>
<evidence type="ECO:0000313" key="7">
    <source>
        <dbReference type="EMBL" id="KAE9269748.1"/>
    </source>
</evidence>
<dbReference type="Proteomes" id="UP000440732">
    <property type="component" value="Unassembled WGS sequence"/>
</dbReference>
<dbReference type="Proteomes" id="UP000441208">
    <property type="component" value="Unassembled WGS sequence"/>
</dbReference>
<proteinExistence type="predicted"/>
<evidence type="ECO:0000313" key="11">
    <source>
        <dbReference type="Proteomes" id="UP000460718"/>
    </source>
</evidence>
<evidence type="ECO:0000313" key="10">
    <source>
        <dbReference type="Proteomes" id="UP000441208"/>
    </source>
</evidence>
<feature type="compositionally biased region" description="Polar residues" evidence="1">
    <location>
        <begin position="1"/>
        <end position="19"/>
    </location>
</feature>
<dbReference type="EMBL" id="QXFX01004653">
    <property type="protein sequence ID" value="KAE9063256.1"/>
    <property type="molecule type" value="Genomic_DNA"/>
</dbReference>
<accession>A0A6A4B600</accession>
<evidence type="ECO:0000313" key="3">
    <source>
        <dbReference type="EMBL" id="KAE9063256.1"/>
    </source>
</evidence>
<dbReference type="AlphaFoldDB" id="A0A6A4B600"/>
<organism evidence="7 8">
    <name type="scientific">Phytophthora fragariae</name>
    <dbReference type="NCBI Taxonomy" id="53985"/>
    <lineage>
        <taxon>Eukaryota</taxon>
        <taxon>Sar</taxon>
        <taxon>Stramenopiles</taxon>
        <taxon>Oomycota</taxon>
        <taxon>Peronosporomycetes</taxon>
        <taxon>Peronosporales</taxon>
        <taxon>Peronosporaceae</taxon>
        <taxon>Phytophthora</taxon>
    </lineage>
</organism>
<dbReference type="EMBL" id="QXGA01004521">
    <property type="protein sequence ID" value="KAE9072733.1"/>
    <property type="molecule type" value="Genomic_DNA"/>
</dbReference>
<reference evidence="8 9" key="1">
    <citation type="submission" date="2018-08" db="EMBL/GenBank/DDBJ databases">
        <title>Genomic investigation of the strawberry pathogen Phytophthora fragariae indicates pathogenicity is determined by transcriptional variation in three key races.</title>
        <authorList>
            <person name="Adams T.M."/>
            <person name="Armitage A.D."/>
            <person name="Sobczyk M.K."/>
            <person name="Bates H.J."/>
            <person name="Dunwell J.M."/>
            <person name="Nellist C.F."/>
            <person name="Harrison R.J."/>
        </authorList>
    </citation>
    <scope>NUCLEOTIDE SEQUENCE [LARGE SCALE GENOMIC DNA]</scope>
    <source>
        <strain evidence="7 8">A4</strain>
        <strain evidence="6 12">BC-23</strain>
        <strain evidence="5 9">NOV-5</strain>
        <strain evidence="4 10">NOV-71</strain>
        <strain evidence="3 13">ONT-3</strain>
        <strain evidence="2 11">SCRP245</strain>
    </source>
</reference>
<protein>
    <submittedName>
        <fullName evidence="7">Uncharacterized protein</fullName>
    </submittedName>
</protein>
<feature type="compositionally biased region" description="Basic and acidic residues" evidence="1">
    <location>
        <begin position="26"/>
        <end position="36"/>
    </location>
</feature>
<evidence type="ECO:0000313" key="13">
    <source>
        <dbReference type="Proteomes" id="UP000488956"/>
    </source>
</evidence>
<sequence length="106" mass="10761">MEVSQPGATKTLPTGTTDDGFTVVNRRQERPSKRNSTETPTTDAGPAETRQTGRKAPGGQASDVANGNSGGAQPPTAAAPTKTSAAVSNKKKTRGPAVTPKGNENS</sequence>
<evidence type="ECO:0000313" key="8">
    <source>
        <dbReference type="Proteomes" id="UP000437068"/>
    </source>
</evidence>
<gene>
    <name evidence="7" type="ORF">PF001_g29092</name>
    <name evidence="6" type="ORF">PF004_g28511</name>
    <name evidence="5" type="ORF">PF006_g28865</name>
    <name evidence="4" type="ORF">PF007_g29333</name>
    <name evidence="3" type="ORF">PF010_g29072</name>
    <name evidence="2" type="ORF">PF011_g28912</name>
</gene>
<dbReference type="Proteomes" id="UP000437068">
    <property type="component" value="Unassembled WGS sequence"/>
</dbReference>
<dbReference type="EMBL" id="QXGE01004701">
    <property type="protein sequence ID" value="KAE9269748.1"/>
    <property type="molecule type" value="Genomic_DNA"/>
</dbReference>
<evidence type="ECO:0000313" key="2">
    <source>
        <dbReference type="EMBL" id="KAE8963779.1"/>
    </source>
</evidence>
<dbReference type="EMBL" id="QXGC01004645">
    <property type="protein sequence ID" value="KAE9168411.1"/>
    <property type="molecule type" value="Genomic_DNA"/>
</dbReference>
<dbReference type="Proteomes" id="UP000488956">
    <property type="component" value="Unassembled WGS sequence"/>
</dbReference>
<dbReference type="EMBL" id="QXFW01004933">
    <property type="protein sequence ID" value="KAE8963779.1"/>
    <property type="molecule type" value="Genomic_DNA"/>
</dbReference>
<evidence type="ECO:0000313" key="12">
    <source>
        <dbReference type="Proteomes" id="UP000476176"/>
    </source>
</evidence>
<feature type="region of interest" description="Disordered" evidence="1">
    <location>
        <begin position="1"/>
        <end position="106"/>
    </location>
</feature>
<evidence type="ECO:0000256" key="1">
    <source>
        <dbReference type="SAM" id="MobiDB-lite"/>
    </source>
</evidence>
<comment type="caution">
    <text evidence="7">The sequence shown here is derived from an EMBL/GenBank/DDBJ whole genome shotgun (WGS) entry which is preliminary data.</text>
</comment>
<name>A0A6A4B600_9STRA</name>
<evidence type="ECO:0000313" key="4">
    <source>
        <dbReference type="EMBL" id="KAE9064042.1"/>
    </source>
</evidence>
<dbReference type="Proteomes" id="UP000460718">
    <property type="component" value="Unassembled WGS sequence"/>
</dbReference>
<feature type="compositionally biased region" description="Low complexity" evidence="1">
    <location>
        <begin position="72"/>
        <end position="86"/>
    </location>
</feature>
<evidence type="ECO:0000313" key="6">
    <source>
        <dbReference type="EMBL" id="KAE9168411.1"/>
    </source>
</evidence>
<dbReference type="Proteomes" id="UP000476176">
    <property type="component" value="Unassembled WGS sequence"/>
</dbReference>
<evidence type="ECO:0000313" key="5">
    <source>
        <dbReference type="EMBL" id="KAE9072733.1"/>
    </source>
</evidence>